<keyword evidence="3" id="KW-1185">Reference proteome</keyword>
<reference evidence="2 3" key="1">
    <citation type="submission" date="2024-09" db="EMBL/GenBank/DDBJ databases">
        <title>A chromosome-level genome assembly of Gray's grenadier anchovy, Coilia grayii.</title>
        <authorList>
            <person name="Fu Z."/>
        </authorList>
    </citation>
    <scope>NUCLEOTIDE SEQUENCE [LARGE SCALE GENOMIC DNA]</scope>
    <source>
        <strain evidence="2">G4</strain>
        <tissue evidence="2">Muscle</tissue>
    </source>
</reference>
<evidence type="ECO:0000313" key="3">
    <source>
        <dbReference type="Proteomes" id="UP001591681"/>
    </source>
</evidence>
<accession>A0ABD1JR52</accession>
<dbReference type="InterPro" id="IPR029021">
    <property type="entry name" value="Prot-tyrosine_phosphatase-like"/>
</dbReference>
<feature type="domain" description="Dual specificity/tyrosine protein phosphatase N-terminal" evidence="1">
    <location>
        <begin position="29"/>
        <end position="91"/>
    </location>
</feature>
<organism evidence="2 3">
    <name type="scientific">Coilia grayii</name>
    <name type="common">Gray's grenadier anchovy</name>
    <dbReference type="NCBI Taxonomy" id="363190"/>
    <lineage>
        <taxon>Eukaryota</taxon>
        <taxon>Metazoa</taxon>
        <taxon>Chordata</taxon>
        <taxon>Craniata</taxon>
        <taxon>Vertebrata</taxon>
        <taxon>Euteleostomi</taxon>
        <taxon>Actinopterygii</taxon>
        <taxon>Neopterygii</taxon>
        <taxon>Teleostei</taxon>
        <taxon>Clupei</taxon>
        <taxon>Clupeiformes</taxon>
        <taxon>Clupeoidei</taxon>
        <taxon>Engraulidae</taxon>
        <taxon>Coilinae</taxon>
        <taxon>Coilia</taxon>
    </lineage>
</organism>
<gene>
    <name evidence="2" type="ORF">ACEWY4_013971</name>
</gene>
<proteinExistence type="predicted"/>
<protein>
    <recommendedName>
        <fullName evidence="1">Dual specificity/tyrosine protein phosphatase N-terminal domain-containing protein</fullName>
    </recommendedName>
</protein>
<dbReference type="EMBL" id="JBHFQA010000012">
    <property type="protein sequence ID" value="KAL2089283.1"/>
    <property type="molecule type" value="Genomic_DNA"/>
</dbReference>
<dbReference type="Gene3D" id="3.90.190.10">
    <property type="entry name" value="Protein tyrosine phosphatase superfamily"/>
    <property type="match status" value="1"/>
</dbReference>
<name>A0ABD1JR52_9TELE</name>
<dbReference type="Proteomes" id="UP001591681">
    <property type="component" value="Unassembled WGS sequence"/>
</dbReference>
<dbReference type="CDD" id="cd17657">
    <property type="entry name" value="CDC14_N"/>
    <property type="match status" value="1"/>
</dbReference>
<sequence>MTLDHLKHSAILTNLFKMEEDGDLKGASEFIRNRLYFATLRSKPKSTANTHYFSTDDEFVYENFYADFGPLNLAMLYRYCCKLNKKLKADCSSLVCSCSCVGVLKVKNGMLSISTPPLIPPLIPPSPPFPPCVCLGRVMSCHHRDCIPDHQLG</sequence>
<evidence type="ECO:0000313" key="2">
    <source>
        <dbReference type="EMBL" id="KAL2089283.1"/>
    </source>
</evidence>
<dbReference type="SUPFAM" id="SSF52799">
    <property type="entry name" value="(Phosphotyrosine protein) phosphatases II"/>
    <property type="match status" value="1"/>
</dbReference>
<comment type="caution">
    <text evidence="2">The sequence shown here is derived from an EMBL/GenBank/DDBJ whole genome shotgun (WGS) entry which is preliminary data.</text>
</comment>
<dbReference type="InterPro" id="IPR029260">
    <property type="entry name" value="DSPn"/>
</dbReference>
<dbReference type="Pfam" id="PF14671">
    <property type="entry name" value="DSPn"/>
    <property type="match status" value="1"/>
</dbReference>
<dbReference type="AlphaFoldDB" id="A0ABD1JR52"/>
<evidence type="ECO:0000259" key="1">
    <source>
        <dbReference type="Pfam" id="PF14671"/>
    </source>
</evidence>